<sequence>MLKLKKMIAVALFGIGAGASVTAMAIPSYETCYGYREACVFNGDEEACDLFNASRCSRYVYPF</sequence>
<feature type="signal peptide" evidence="1">
    <location>
        <begin position="1"/>
        <end position="25"/>
    </location>
</feature>
<reference evidence="2 3" key="1">
    <citation type="submission" date="2019-12" db="EMBL/GenBank/DDBJ databases">
        <title>Novel species isolated from a subtropical stream in China.</title>
        <authorList>
            <person name="Lu H."/>
        </authorList>
    </citation>
    <scope>NUCLEOTIDE SEQUENCE [LARGE SCALE GENOMIC DNA]</scope>
    <source>
        <strain evidence="2 3">DS3</strain>
    </source>
</reference>
<keyword evidence="1" id="KW-0732">Signal</keyword>
<dbReference type="RefSeq" id="WP_161024511.1">
    <property type="nucleotide sequence ID" value="NZ_WWCJ01000003.1"/>
</dbReference>
<name>A0A6N9HDH7_9BURK</name>
<comment type="caution">
    <text evidence="2">The sequence shown here is derived from an EMBL/GenBank/DDBJ whole genome shotgun (WGS) entry which is preliminary data.</text>
</comment>
<gene>
    <name evidence="2" type="ORF">GTP41_05230</name>
</gene>
<evidence type="ECO:0000256" key="1">
    <source>
        <dbReference type="SAM" id="SignalP"/>
    </source>
</evidence>
<feature type="chain" id="PRO_5026794710" description="DUF3551 domain-containing protein" evidence="1">
    <location>
        <begin position="26"/>
        <end position="63"/>
    </location>
</feature>
<dbReference type="EMBL" id="WWCJ01000003">
    <property type="protein sequence ID" value="MYN01496.1"/>
    <property type="molecule type" value="Genomic_DNA"/>
</dbReference>
<organism evidence="2 3">
    <name type="scientific">Pseudoduganella guangdongensis</name>
    <dbReference type="NCBI Taxonomy" id="2692179"/>
    <lineage>
        <taxon>Bacteria</taxon>
        <taxon>Pseudomonadati</taxon>
        <taxon>Pseudomonadota</taxon>
        <taxon>Betaproteobacteria</taxon>
        <taxon>Burkholderiales</taxon>
        <taxon>Oxalobacteraceae</taxon>
        <taxon>Telluria group</taxon>
        <taxon>Pseudoduganella</taxon>
    </lineage>
</organism>
<evidence type="ECO:0000313" key="3">
    <source>
        <dbReference type="Proteomes" id="UP000448575"/>
    </source>
</evidence>
<protein>
    <recommendedName>
        <fullName evidence="4">DUF3551 domain-containing protein</fullName>
    </recommendedName>
</protein>
<proteinExistence type="predicted"/>
<dbReference type="Proteomes" id="UP000448575">
    <property type="component" value="Unassembled WGS sequence"/>
</dbReference>
<evidence type="ECO:0000313" key="2">
    <source>
        <dbReference type="EMBL" id="MYN01496.1"/>
    </source>
</evidence>
<accession>A0A6N9HDH7</accession>
<evidence type="ECO:0008006" key="4">
    <source>
        <dbReference type="Google" id="ProtNLM"/>
    </source>
</evidence>
<keyword evidence="3" id="KW-1185">Reference proteome</keyword>
<dbReference type="AlphaFoldDB" id="A0A6N9HDH7"/>